<protein>
    <submittedName>
        <fullName evidence="2">Uncharacterized protein</fullName>
    </submittedName>
</protein>
<evidence type="ECO:0000313" key="2">
    <source>
        <dbReference type="EMBL" id="ABG53359.1"/>
    </source>
</evidence>
<dbReference type="EMBL" id="CP000393">
    <property type="protein sequence ID" value="ABG53359.1"/>
    <property type="molecule type" value="Genomic_DNA"/>
</dbReference>
<accession>Q10WL5</accession>
<dbReference type="NCBIfam" id="TIGR02595">
    <property type="entry name" value="PEP_CTERM"/>
    <property type="match status" value="1"/>
</dbReference>
<dbReference type="KEGG" id="ter:Tery_4367"/>
<feature type="chain" id="PRO_5004179900" evidence="1">
    <location>
        <begin position="38"/>
        <end position="258"/>
    </location>
</feature>
<proteinExistence type="predicted"/>
<dbReference type="eggNOG" id="ENOG50337EU">
    <property type="taxonomic scope" value="Bacteria"/>
</dbReference>
<dbReference type="OrthoDB" id="462726at2"/>
<name>Q10WL5_TRIEI</name>
<gene>
    <name evidence="2" type="ordered locus">Tery_4367</name>
</gene>
<sequence>MKDKAQVSKKNTLTKTVQTTVAALASTVLLGVGNAQANTKNIFIDEFLDFQMVESTGPLTNSQVGPTGNILGGYRDIFVEVVNNNSNNPYLSSNLSVVNGEGSFNNDAGITGTGMIRWDGVNNSQTLNPQGLGGINITQGNLDSISMDIMLAEAAGLDMTFTIYDMNSNSSSISRILNSSTLTSKAETFLFQDFVGTADFTNVGAIQLDISSPESMDAIVGPVRISKSTPVPEPTSILGLLAIGAVGTGSMLKQKKNN</sequence>
<dbReference type="RefSeq" id="WP_011613685.1">
    <property type="nucleotide sequence ID" value="NC_008312.1"/>
</dbReference>
<keyword evidence="1" id="KW-0732">Signal</keyword>
<dbReference type="AlphaFoldDB" id="Q10WL5"/>
<feature type="signal peptide" evidence="1">
    <location>
        <begin position="1"/>
        <end position="37"/>
    </location>
</feature>
<evidence type="ECO:0000256" key="1">
    <source>
        <dbReference type="SAM" id="SignalP"/>
    </source>
</evidence>
<dbReference type="HOGENOM" id="CLU_1077448_0_0_3"/>
<dbReference type="InterPro" id="IPR013424">
    <property type="entry name" value="Ice-binding_C"/>
</dbReference>
<reference evidence="2" key="1">
    <citation type="submission" date="2006-06" db="EMBL/GenBank/DDBJ databases">
        <title>Complete sequence of Trichodesmium erythraeum IMS101.</title>
        <authorList>
            <consortium name="US DOE Joint Genome Institute"/>
            <person name="Copeland A."/>
            <person name="Lucas S."/>
            <person name="Lapidus A."/>
            <person name="Barry K."/>
            <person name="Detter J.C."/>
            <person name="Glavina del Rio T."/>
            <person name="Hammon N."/>
            <person name="Israni S."/>
            <person name="Dalin E."/>
            <person name="Tice H."/>
            <person name="Pitluck S."/>
            <person name="Kiss H."/>
            <person name="Munk A.C."/>
            <person name="Brettin T."/>
            <person name="Bruce D."/>
            <person name="Han C."/>
            <person name="Tapia R."/>
            <person name="Gilna P."/>
            <person name="Schmutz J."/>
            <person name="Larimer F."/>
            <person name="Land M."/>
            <person name="Hauser L."/>
            <person name="Kyrpides N."/>
            <person name="Kim E."/>
            <person name="Richardson P."/>
        </authorList>
    </citation>
    <scope>NUCLEOTIDE SEQUENCE [LARGE SCALE GENOMIC DNA]</scope>
    <source>
        <strain evidence="2">IMS101</strain>
    </source>
</reference>
<organism evidence="2">
    <name type="scientific">Trichodesmium erythraeum (strain IMS101)</name>
    <dbReference type="NCBI Taxonomy" id="203124"/>
    <lineage>
        <taxon>Bacteria</taxon>
        <taxon>Bacillati</taxon>
        <taxon>Cyanobacteriota</taxon>
        <taxon>Cyanophyceae</taxon>
        <taxon>Oscillatoriophycideae</taxon>
        <taxon>Oscillatoriales</taxon>
        <taxon>Microcoleaceae</taxon>
        <taxon>Trichodesmium</taxon>
    </lineage>
</organism>